<proteinExistence type="predicted"/>
<dbReference type="Gene3D" id="3.40.50.150">
    <property type="entry name" value="Vaccinia Virus protein VP39"/>
    <property type="match status" value="1"/>
</dbReference>
<gene>
    <name evidence="1" type="ORF">BJ970_005378</name>
</gene>
<comment type="caution">
    <text evidence="1">The sequence shown here is derived from an EMBL/GenBank/DDBJ whole genome shotgun (WGS) entry which is preliminary data.</text>
</comment>
<protein>
    <submittedName>
        <fullName evidence="1">SAM-dependent methyltransferase</fullName>
    </submittedName>
</protein>
<organism evidence="1 2">
    <name type="scientific">Saccharopolyspora phatthalungensis</name>
    <dbReference type="NCBI Taxonomy" id="664693"/>
    <lineage>
        <taxon>Bacteria</taxon>
        <taxon>Bacillati</taxon>
        <taxon>Actinomycetota</taxon>
        <taxon>Actinomycetes</taxon>
        <taxon>Pseudonocardiales</taxon>
        <taxon>Pseudonocardiaceae</taxon>
        <taxon>Saccharopolyspora</taxon>
    </lineage>
</organism>
<name>A0A840QAP9_9PSEU</name>
<accession>A0A840QAP9</accession>
<dbReference type="CDD" id="cd02440">
    <property type="entry name" value="AdoMet_MTases"/>
    <property type="match status" value="1"/>
</dbReference>
<dbReference type="GO" id="GO:0008168">
    <property type="term" value="F:methyltransferase activity"/>
    <property type="evidence" value="ECO:0007669"/>
    <property type="project" value="UniProtKB-KW"/>
</dbReference>
<dbReference type="EMBL" id="JACHIW010000001">
    <property type="protein sequence ID" value="MBB5157844.1"/>
    <property type="molecule type" value="Genomic_DNA"/>
</dbReference>
<dbReference type="RefSeq" id="WP_184728698.1">
    <property type="nucleotide sequence ID" value="NZ_JACHIW010000001.1"/>
</dbReference>
<dbReference type="InterPro" id="IPR029063">
    <property type="entry name" value="SAM-dependent_MTases_sf"/>
</dbReference>
<reference evidence="1 2" key="1">
    <citation type="submission" date="2020-08" db="EMBL/GenBank/DDBJ databases">
        <title>Sequencing the genomes of 1000 actinobacteria strains.</title>
        <authorList>
            <person name="Klenk H.-P."/>
        </authorList>
    </citation>
    <scope>NUCLEOTIDE SEQUENCE [LARGE SCALE GENOMIC DNA]</scope>
    <source>
        <strain evidence="1 2">DSM 45584</strain>
    </source>
</reference>
<evidence type="ECO:0000313" key="1">
    <source>
        <dbReference type="EMBL" id="MBB5157844.1"/>
    </source>
</evidence>
<dbReference type="Proteomes" id="UP000584374">
    <property type="component" value="Unassembled WGS sequence"/>
</dbReference>
<dbReference type="AlphaFoldDB" id="A0A840QAP9"/>
<dbReference type="SUPFAM" id="SSF53335">
    <property type="entry name" value="S-adenosyl-L-methionine-dependent methyltransferases"/>
    <property type="match status" value="1"/>
</dbReference>
<dbReference type="Pfam" id="PF06325">
    <property type="entry name" value="PrmA"/>
    <property type="match status" value="1"/>
</dbReference>
<dbReference type="GO" id="GO:0032259">
    <property type="term" value="P:methylation"/>
    <property type="evidence" value="ECO:0007669"/>
    <property type="project" value="UniProtKB-KW"/>
</dbReference>
<keyword evidence="1" id="KW-0808">Transferase</keyword>
<evidence type="ECO:0000313" key="2">
    <source>
        <dbReference type="Proteomes" id="UP000584374"/>
    </source>
</evidence>
<sequence length="460" mass="48455">MQTNEALLGFGALVDLVRSRQADVWEPWLPMGDPDPASDGPVAALLRLMHHGEPAPAAALDAAAVDLLLGSGFCTEEGDLLVPGRFRATAFRGLVVAADRDYGHGGDEVHVGNESLRYTAAVLAARPRGRVLDVGCGSGIAMLAAARTADEVVGLDILDSAMTATAISTAFNGPPARCRAERGDFRDIGSGDVDWVIANLPGVPVPDGLAYPAAGAAGADGLALIRALWEWFAGSRARRLVMRFQSLGTASEPMALDELERILPPDADISVVTDSTVPVLIRNAITAARAAQLNPGHTEAEVLDLLQRACLDRGWDHYHCSTLHVTRAGSGVRRHVLGGADHRPGARYRAGAETVSDVEIAAATGLRLRELPDEFWSLDGSAATALVVDRLPEVRAELRDGRSPLAIAAAMAGDDAPQQAALCLALSLVARVLCDRKALELRGGTDHPSPVRNLWLVPGK</sequence>
<keyword evidence="2" id="KW-1185">Reference proteome</keyword>
<keyword evidence="1" id="KW-0489">Methyltransferase</keyword>